<accession>A0AB34FM03</accession>
<sequence length="348" mass="40102">MDQVRNPLLAGHADSQCESLLYSKLPGEVRNYIFSLALADFPDPAPASQYAETSCYARPAYFAPRISDTRLLRTCRAVYKECWHLPCALREQVAWVTNADRAPLSYDEGQLLSTLRYMEELRGEKVEIGSLRVFTQMFMLERGEVAHLLREPSLHPREVTLTIRHTDWWHWEEDKPLYFQGDWIKDFSEAMPPSVRRLRIELESLERKKDQIDEIARQMAQRWCFVRSDGVVLYADAAEGAAAVSRWSGTSRLFGRRWVRDETTPGTSGYYIATVSFMPELVLERAGATVSETARNHARRGLDRMHGDRVRLYVPDAEAVECEEPSLLDPDAVDHFQPEPDDVWVEFE</sequence>
<gene>
    <name evidence="2" type="ORF">O9K51_07990</name>
</gene>
<reference evidence="2" key="1">
    <citation type="submission" date="2023-01" db="EMBL/GenBank/DDBJ databases">
        <title>The growth and conidiation of Purpureocillium lavendulum are regulated by nitrogen source and histone H3K14 acetylation.</title>
        <authorList>
            <person name="Tang P."/>
            <person name="Han J."/>
            <person name="Zhang C."/>
            <person name="Tang P."/>
            <person name="Qi F."/>
            <person name="Zhang K."/>
            <person name="Liang L."/>
        </authorList>
    </citation>
    <scope>NUCLEOTIDE SEQUENCE</scope>
    <source>
        <strain evidence="2">YMF1.00683</strain>
    </source>
</reference>
<keyword evidence="1" id="KW-0175">Coiled coil</keyword>
<dbReference type="AlphaFoldDB" id="A0AB34FM03"/>
<comment type="caution">
    <text evidence="2">The sequence shown here is derived from an EMBL/GenBank/DDBJ whole genome shotgun (WGS) entry which is preliminary data.</text>
</comment>
<dbReference type="EMBL" id="JAQHRD010000006">
    <property type="protein sequence ID" value="KAJ6440099.1"/>
    <property type="molecule type" value="Genomic_DNA"/>
</dbReference>
<keyword evidence="3" id="KW-1185">Reference proteome</keyword>
<proteinExistence type="predicted"/>
<evidence type="ECO:0000256" key="1">
    <source>
        <dbReference type="SAM" id="Coils"/>
    </source>
</evidence>
<evidence type="ECO:0000313" key="3">
    <source>
        <dbReference type="Proteomes" id="UP001163105"/>
    </source>
</evidence>
<feature type="coiled-coil region" evidence="1">
    <location>
        <begin position="195"/>
        <end position="222"/>
    </location>
</feature>
<organism evidence="2 3">
    <name type="scientific">Purpureocillium lavendulum</name>
    <dbReference type="NCBI Taxonomy" id="1247861"/>
    <lineage>
        <taxon>Eukaryota</taxon>
        <taxon>Fungi</taxon>
        <taxon>Dikarya</taxon>
        <taxon>Ascomycota</taxon>
        <taxon>Pezizomycotina</taxon>
        <taxon>Sordariomycetes</taxon>
        <taxon>Hypocreomycetidae</taxon>
        <taxon>Hypocreales</taxon>
        <taxon>Ophiocordycipitaceae</taxon>
        <taxon>Purpureocillium</taxon>
    </lineage>
</organism>
<name>A0AB34FM03_9HYPO</name>
<dbReference type="Proteomes" id="UP001163105">
    <property type="component" value="Unassembled WGS sequence"/>
</dbReference>
<protein>
    <submittedName>
        <fullName evidence="2">Anaphase-promoting complex subunit 13</fullName>
    </submittedName>
</protein>
<evidence type="ECO:0000313" key="2">
    <source>
        <dbReference type="EMBL" id="KAJ6440099.1"/>
    </source>
</evidence>